<comment type="caution">
    <text evidence="1">The sequence shown here is derived from an EMBL/GenBank/DDBJ whole genome shotgun (WGS) entry which is preliminary data.</text>
</comment>
<dbReference type="EMBL" id="BMAT01013995">
    <property type="protein sequence ID" value="GFS24483.1"/>
    <property type="molecule type" value="Genomic_DNA"/>
</dbReference>
<dbReference type="AlphaFoldDB" id="A0AAV4JNW1"/>
<dbReference type="Proteomes" id="UP000762676">
    <property type="component" value="Unassembled WGS sequence"/>
</dbReference>
<proteinExistence type="predicted"/>
<reference evidence="1 2" key="1">
    <citation type="journal article" date="2021" name="Elife">
        <title>Chloroplast acquisition without the gene transfer in kleptoplastic sea slugs, Plakobranchus ocellatus.</title>
        <authorList>
            <person name="Maeda T."/>
            <person name="Takahashi S."/>
            <person name="Yoshida T."/>
            <person name="Shimamura S."/>
            <person name="Takaki Y."/>
            <person name="Nagai Y."/>
            <person name="Toyoda A."/>
            <person name="Suzuki Y."/>
            <person name="Arimoto A."/>
            <person name="Ishii H."/>
            <person name="Satoh N."/>
            <person name="Nishiyama T."/>
            <person name="Hasebe M."/>
            <person name="Maruyama T."/>
            <person name="Minagawa J."/>
            <person name="Obokata J."/>
            <person name="Shigenobu S."/>
        </authorList>
    </citation>
    <scope>NUCLEOTIDE SEQUENCE [LARGE SCALE GENOMIC DNA]</scope>
</reference>
<sequence>MVTQDVVFVVIPISSGYNPSRILAAARSLLVPPPVSFEGHLTGQCVVSPQKWHLCLRPRTEMNHKFLSVLLPTLVSTSV</sequence>
<evidence type="ECO:0000313" key="1">
    <source>
        <dbReference type="EMBL" id="GFS24483.1"/>
    </source>
</evidence>
<keyword evidence="2" id="KW-1185">Reference proteome</keyword>
<protein>
    <submittedName>
        <fullName evidence="1">Uncharacterized protein</fullName>
    </submittedName>
</protein>
<accession>A0AAV4JNW1</accession>
<gene>
    <name evidence="1" type="ORF">ElyMa_007004300</name>
</gene>
<evidence type="ECO:0000313" key="2">
    <source>
        <dbReference type="Proteomes" id="UP000762676"/>
    </source>
</evidence>
<organism evidence="1 2">
    <name type="scientific">Elysia marginata</name>
    <dbReference type="NCBI Taxonomy" id="1093978"/>
    <lineage>
        <taxon>Eukaryota</taxon>
        <taxon>Metazoa</taxon>
        <taxon>Spiralia</taxon>
        <taxon>Lophotrochozoa</taxon>
        <taxon>Mollusca</taxon>
        <taxon>Gastropoda</taxon>
        <taxon>Heterobranchia</taxon>
        <taxon>Euthyneura</taxon>
        <taxon>Panpulmonata</taxon>
        <taxon>Sacoglossa</taxon>
        <taxon>Placobranchoidea</taxon>
        <taxon>Plakobranchidae</taxon>
        <taxon>Elysia</taxon>
    </lineage>
</organism>
<name>A0AAV4JNW1_9GAST</name>